<dbReference type="EnsemblPlants" id="ORUFI04G06020.1">
    <property type="protein sequence ID" value="ORUFI04G06020.1"/>
    <property type="gene ID" value="ORUFI04G06020"/>
</dbReference>
<evidence type="ECO:0000313" key="1">
    <source>
        <dbReference type="EnsemblPlants" id="ORUFI04G06020.1"/>
    </source>
</evidence>
<evidence type="ECO:0000313" key="2">
    <source>
        <dbReference type="Proteomes" id="UP000008022"/>
    </source>
</evidence>
<name>A0A0E0P6C1_ORYRU</name>
<dbReference type="AlphaFoldDB" id="A0A0E0P6C1"/>
<dbReference type="Gramene" id="ORUFI04G06020.1">
    <property type="protein sequence ID" value="ORUFI04G06020.1"/>
    <property type="gene ID" value="ORUFI04G06020"/>
</dbReference>
<organism evidence="1 2">
    <name type="scientific">Oryza rufipogon</name>
    <name type="common">Brownbeard rice</name>
    <name type="synonym">Asian wild rice</name>
    <dbReference type="NCBI Taxonomy" id="4529"/>
    <lineage>
        <taxon>Eukaryota</taxon>
        <taxon>Viridiplantae</taxon>
        <taxon>Streptophyta</taxon>
        <taxon>Embryophyta</taxon>
        <taxon>Tracheophyta</taxon>
        <taxon>Spermatophyta</taxon>
        <taxon>Magnoliopsida</taxon>
        <taxon>Liliopsida</taxon>
        <taxon>Poales</taxon>
        <taxon>Poaceae</taxon>
        <taxon>BOP clade</taxon>
        <taxon>Oryzoideae</taxon>
        <taxon>Oryzeae</taxon>
        <taxon>Oryzinae</taxon>
        <taxon>Oryza</taxon>
    </lineage>
</organism>
<sequence>MSSAFFRPTTFFQGSWGSEIESNHFFIAGEGGVAEAIHMLQHIRRPSICWEPQRRLWWERTPHIRSSTLPVASGGVLMAGTSHCLSAISLQLKRYDIGRHYW</sequence>
<reference evidence="1" key="2">
    <citation type="submission" date="2015-06" db="UniProtKB">
        <authorList>
            <consortium name="EnsemblPlants"/>
        </authorList>
    </citation>
    <scope>IDENTIFICATION</scope>
</reference>
<protein>
    <submittedName>
        <fullName evidence="1">Uncharacterized protein</fullName>
    </submittedName>
</protein>
<keyword evidence="2" id="KW-1185">Reference proteome</keyword>
<dbReference type="Proteomes" id="UP000008022">
    <property type="component" value="Unassembled WGS sequence"/>
</dbReference>
<proteinExistence type="predicted"/>
<reference evidence="2" key="1">
    <citation type="submission" date="2013-06" db="EMBL/GenBank/DDBJ databases">
        <authorList>
            <person name="Zhao Q."/>
        </authorList>
    </citation>
    <scope>NUCLEOTIDE SEQUENCE</scope>
    <source>
        <strain evidence="2">cv. W1943</strain>
    </source>
</reference>
<accession>A0A0E0P6C1</accession>